<keyword evidence="4" id="KW-1185">Reference proteome</keyword>
<evidence type="ECO:0000313" key="3">
    <source>
        <dbReference type="EMBL" id="MEJ1087074.1"/>
    </source>
</evidence>
<evidence type="ECO:0000259" key="2">
    <source>
        <dbReference type="Pfam" id="PF17775"/>
    </source>
</evidence>
<reference evidence="3 4" key="1">
    <citation type="submission" date="2024-02" db="EMBL/GenBank/DDBJ databases">
        <authorList>
            <person name="Saticioglu I.B."/>
        </authorList>
    </citation>
    <scope>NUCLEOTIDE SEQUENCE [LARGE SCALE GENOMIC DNA]</scope>
    <source>
        <strain evidence="3 4">Mu-80</strain>
    </source>
</reference>
<protein>
    <recommendedName>
        <fullName evidence="1">UPF0225 protein WDU99_01945</fullName>
    </recommendedName>
</protein>
<organism evidence="3 4">
    <name type="scientific">Microbacterium bandirmense</name>
    <dbReference type="NCBI Taxonomy" id="3122050"/>
    <lineage>
        <taxon>Bacteria</taxon>
        <taxon>Bacillati</taxon>
        <taxon>Actinomycetota</taxon>
        <taxon>Actinomycetes</taxon>
        <taxon>Micrococcales</taxon>
        <taxon>Microbacteriaceae</taxon>
        <taxon>Microbacterium</taxon>
    </lineage>
</organism>
<evidence type="ECO:0000256" key="1">
    <source>
        <dbReference type="HAMAP-Rule" id="MF_00612"/>
    </source>
</evidence>
<name>A0ABU8L6X6_9MICO</name>
<dbReference type="RefSeq" id="WP_337330746.1">
    <property type="nucleotide sequence ID" value="NZ_JBBDGM010000001.1"/>
</dbReference>
<accession>A0ABU8L6X6</accession>
<dbReference type="Pfam" id="PF17775">
    <property type="entry name" value="YchJ_M-like"/>
    <property type="match status" value="1"/>
</dbReference>
<dbReference type="SUPFAM" id="SSF54427">
    <property type="entry name" value="NTF2-like"/>
    <property type="match status" value="1"/>
</dbReference>
<sequence length="135" mass="15151">MATSEPHPKGHRCPCTSGDLYASCCGPVIDSGRAPGAVRLMRSRFTAFALGDAGHLLRTWHPTTRPARLDLDDGMRWLRLDILDQLRGGPFDDDGVVEFEAFYRHADGRGSLRERSRFVRDDRVWFYVDGVVGTD</sequence>
<dbReference type="InterPro" id="IPR023006">
    <property type="entry name" value="YchJ-like"/>
</dbReference>
<gene>
    <name evidence="3" type="ORF">WDU99_01945</name>
</gene>
<dbReference type="InterPro" id="IPR032710">
    <property type="entry name" value="NTF2-like_dom_sf"/>
</dbReference>
<feature type="domain" description="YchJ-like middle NTF2-like" evidence="2">
    <location>
        <begin position="37"/>
        <end position="130"/>
    </location>
</feature>
<dbReference type="InterPro" id="IPR048469">
    <property type="entry name" value="YchJ-like_M"/>
</dbReference>
<dbReference type="EMBL" id="JBBDGM010000001">
    <property type="protein sequence ID" value="MEJ1087074.1"/>
    <property type="molecule type" value="Genomic_DNA"/>
</dbReference>
<comment type="similarity">
    <text evidence="1">Belongs to the UPF0225 family.</text>
</comment>
<dbReference type="Proteomes" id="UP001371224">
    <property type="component" value="Unassembled WGS sequence"/>
</dbReference>
<dbReference type="HAMAP" id="MF_00612">
    <property type="entry name" value="UPF0225"/>
    <property type="match status" value="1"/>
</dbReference>
<dbReference type="Gene3D" id="3.10.450.50">
    <property type="match status" value="1"/>
</dbReference>
<proteinExistence type="inferred from homology"/>
<comment type="caution">
    <text evidence="3">The sequence shown here is derived from an EMBL/GenBank/DDBJ whole genome shotgun (WGS) entry which is preliminary data.</text>
</comment>
<evidence type="ECO:0000313" key="4">
    <source>
        <dbReference type="Proteomes" id="UP001371224"/>
    </source>
</evidence>